<evidence type="ECO:0000313" key="7">
    <source>
        <dbReference type="EMBL" id="QID82097.1"/>
    </source>
</evidence>
<dbReference type="Pfam" id="PF01189">
    <property type="entry name" value="Methyltr_RsmB-F"/>
    <property type="match status" value="1"/>
</dbReference>
<feature type="binding site" evidence="5">
    <location>
        <position position="327"/>
    </location>
    <ligand>
        <name>S-adenosyl-L-methionine</name>
        <dbReference type="ChEBI" id="CHEBI:59789"/>
    </ligand>
</feature>
<dbReference type="InterPro" id="IPR049560">
    <property type="entry name" value="MeTrfase_RsmB-F_NOP2_cat"/>
</dbReference>
<dbReference type="InterPro" id="IPR023267">
    <property type="entry name" value="RCMT"/>
</dbReference>
<evidence type="ECO:0000256" key="3">
    <source>
        <dbReference type="ARBA" id="ARBA00022691"/>
    </source>
</evidence>
<evidence type="ECO:0000259" key="6">
    <source>
        <dbReference type="PROSITE" id="PS51686"/>
    </source>
</evidence>
<evidence type="ECO:0000256" key="4">
    <source>
        <dbReference type="ARBA" id="ARBA00022884"/>
    </source>
</evidence>
<feature type="binding site" evidence="5">
    <location>
        <position position="308"/>
    </location>
    <ligand>
        <name>S-adenosyl-L-methionine</name>
        <dbReference type="ChEBI" id="CHEBI:59789"/>
    </ligand>
</feature>
<dbReference type="FunFam" id="3.40.50.150:FF:000410">
    <property type="entry name" value="S-adenosyl-L-methionine-dependent methyltransferase"/>
    <property type="match status" value="1"/>
</dbReference>
<dbReference type="InterPro" id="IPR001678">
    <property type="entry name" value="MeTrfase_RsmB-F_NOP2_dom"/>
</dbReference>
<dbReference type="AlphaFoldDB" id="A0A6C1E000"/>
<keyword evidence="1 5" id="KW-0489">Methyltransferase</keyword>
<dbReference type="PANTHER" id="PTHR22807">
    <property type="entry name" value="NOP2 YEAST -RELATED NOL1/NOP2/FMU SUN DOMAIN-CONTAINING"/>
    <property type="match status" value="1"/>
</dbReference>
<evidence type="ECO:0000313" key="8">
    <source>
        <dbReference type="Proteomes" id="UP000501346"/>
    </source>
</evidence>
<sequence length="490" mass="56177">MNFYRDATWVLEDIEKEAAKERISGSMQTLVLKSCKRYKLKSNPKHIYAVLDSCWKYKPYLEKVMKKAHILEDIPKKKGKPLFSRLTLLLLCHDLLLSKQKRIQMGKHPIKDYVLKFKSPLHSEMVKLKLKLKVRELSELVLSEDISNDLPPVRWIRINPLKCHPNGETEPVLAELRKKFTLKVDKWSELVPGSIYYDEFIPNLFGIHPSDKITAHELYKHGKIIIQDRASCFPAHILNPGPSDIVIDSCSAPGNKTTHTASYIYPEPPKDNNTRIYAFEKDPERAKVLQKMIKIAGCSPNISVNVGDFTKLATPEKYKDVTCFIVDPSCSGSGIFGRKFFDSFNRRKIDDKDDDGGIVPDEQEEFIAKEELQTRLAKLSSFQFQMVKHAMSFPAAKKIVYSTCSIHAEENERVVIDLLLDKSVREWGWKVAPKREVIPSWPRRGKVEEFEEVFRDGVTYDPQQLAEGCIRALPKSDGGIGFFAVCFERD</sequence>
<dbReference type="Proteomes" id="UP000501346">
    <property type="component" value="Chromosome ScXIV"/>
</dbReference>
<keyword evidence="2 5" id="KW-0808">Transferase</keyword>
<reference evidence="7 8" key="1">
    <citation type="journal article" date="2019" name="BMC Genomics">
        <title>Chromosome level assembly and comparative genome analysis confirm lager-brewing yeasts originated from a single hybridization.</title>
        <authorList>
            <person name="Salazar A.N."/>
            <person name="Gorter de Vries A.R."/>
            <person name="van den Broek M."/>
            <person name="Brouwers N."/>
            <person name="de la Torre Cortes P."/>
            <person name="Kuijpers N.G.A."/>
            <person name="Daran J.G."/>
            <person name="Abeel T."/>
        </authorList>
    </citation>
    <scope>NUCLEOTIDE SEQUENCE [LARGE SCALE GENOMIC DNA]</scope>
    <source>
        <strain evidence="7 8">CBS 1483</strain>
    </source>
</reference>
<organism evidence="7 8">
    <name type="scientific">Saccharomyces pastorianus</name>
    <name type="common">Lager yeast</name>
    <name type="synonym">Saccharomyces cerevisiae x Saccharomyces eubayanus</name>
    <dbReference type="NCBI Taxonomy" id="27292"/>
    <lineage>
        <taxon>Eukaryota</taxon>
        <taxon>Fungi</taxon>
        <taxon>Dikarya</taxon>
        <taxon>Ascomycota</taxon>
        <taxon>Saccharomycotina</taxon>
        <taxon>Saccharomycetes</taxon>
        <taxon>Saccharomycetales</taxon>
        <taxon>Saccharomycetaceae</taxon>
        <taxon>Saccharomyces</taxon>
    </lineage>
</organism>
<comment type="similarity">
    <text evidence="5">Belongs to the class I-like SAM-binding methyltransferase superfamily. RsmB/NOP family.</text>
</comment>
<dbReference type="OrthoDB" id="435282at2759"/>
<dbReference type="GO" id="GO:0003723">
    <property type="term" value="F:RNA binding"/>
    <property type="evidence" value="ECO:0007669"/>
    <property type="project" value="UniProtKB-UniRule"/>
</dbReference>
<dbReference type="GO" id="GO:0008173">
    <property type="term" value="F:RNA methyltransferase activity"/>
    <property type="evidence" value="ECO:0007669"/>
    <property type="project" value="InterPro"/>
</dbReference>
<dbReference type="EMBL" id="CP048995">
    <property type="protein sequence ID" value="QID82097.1"/>
    <property type="molecule type" value="Genomic_DNA"/>
</dbReference>
<protein>
    <submittedName>
        <fullName evidence="7">rRNA (Cytosine-C5-)-methyltransferase rcm1</fullName>
    </submittedName>
</protein>
<feature type="domain" description="SAM-dependent MTase RsmB/NOP-type" evidence="6">
    <location>
        <begin position="144"/>
        <end position="490"/>
    </location>
</feature>
<dbReference type="PANTHER" id="PTHR22807:SF4">
    <property type="entry name" value="28S RRNA (CYTOSINE-C(5))-METHYLTRANSFERASE"/>
    <property type="match status" value="1"/>
</dbReference>
<dbReference type="Gene3D" id="3.40.50.150">
    <property type="entry name" value="Vaccinia Virus protein VP39"/>
    <property type="match status" value="1"/>
</dbReference>
<feature type="binding site" evidence="5">
    <location>
        <begin position="250"/>
        <end position="256"/>
    </location>
    <ligand>
        <name>S-adenosyl-L-methionine</name>
        <dbReference type="ChEBI" id="CHEBI:59789"/>
    </ligand>
</feature>
<keyword evidence="3 5" id="KW-0949">S-adenosyl-L-methionine</keyword>
<dbReference type="GO" id="GO:0070475">
    <property type="term" value="P:rRNA base methylation"/>
    <property type="evidence" value="ECO:0007669"/>
    <property type="project" value="TreeGrafter"/>
</dbReference>
<dbReference type="GO" id="GO:0005730">
    <property type="term" value="C:nucleolus"/>
    <property type="evidence" value="ECO:0007669"/>
    <property type="project" value="TreeGrafter"/>
</dbReference>
<dbReference type="InterPro" id="IPR029063">
    <property type="entry name" value="SAM-dependent_MTases_sf"/>
</dbReference>
<feature type="binding site" evidence="5">
    <location>
        <position position="280"/>
    </location>
    <ligand>
        <name>S-adenosyl-L-methionine</name>
        <dbReference type="ChEBI" id="CHEBI:59789"/>
    </ligand>
</feature>
<dbReference type="PROSITE" id="PS51686">
    <property type="entry name" value="SAM_MT_RSMB_NOP"/>
    <property type="match status" value="1"/>
</dbReference>
<dbReference type="InterPro" id="IPR048889">
    <property type="entry name" value="NSUN5_RCM1_N"/>
</dbReference>
<evidence type="ECO:0000256" key="2">
    <source>
        <dbReference type="ARBA" id="ARBA00022679"/>
    </source>
</evidence>
<keyword evidence="4 5" id="KW-0694">RNA-binding</keyword>
<evidence type="ECO:0000256" key="5">
    <source>
        <dbReference type="PROSITE-ProRule" id="PRU01023"/>
    </source>
</evidence>
<gene>
    <name evidence="7" type="primary">RCM1_1</name>
    <name evidence="7" type="ORF">GRS66_004504</name>
</gene>
<feature type="active site" description="Nucleophile" evidence="5">
    <location>
        <position position="404"/>
    </location>
</feature>
<proteinExistence type="inferred from homology"/>
<dbReference type="SMR" id="A0A6C1E000"/>
<evidence type="ECO:0000256" key="1">
    <source>
        <dbReference type="ARBA" id="ARBA00022603"/>
    </source>
</evidence>
<dbReference type="PRINTS" id="PR02008">
    <property type="entry name" value="RCMTFAMILY"/>
</dbReference>
<dbReference type="Pfam" id="PF21153">
    <property type="entry name" value="NSUN5_N"/>
    <property type="match status" value="1"/>
</dbReference>
<accession>A0A6C1E000</accession>
<name>A0A6C1E000_SACPS</name>
<dbReference type="FunFam" id="3.30.70.1170:FF:000010">
    <property type="entry name" value="YNL022C-like protein"/>
    <property type="match status" value="1"/>
</dbReference>
<keyword evidence="8" id="KW-1185">Reference proteome</keyword>
<dbReference type="SUPFAM" id="SSF53335">
    <property type="entry name" value="S-adenosyl-L-methionine-dependent methyltransferases"/>
    <property type="match status" value="1"/>
</dbReference>
<dbReference type="Gene3D" id="3.30.70.1170">
    <property type="entry name" value="Sun protein, domain 3"/>
    <property type="match status" value="1"/>
</dbReference>